<reference evidence="3 4" key="1">
    <citation type="journal article" date="2023" name="Plant Dis.">
        <title>First Report of Diplodia intermedia Causing Canker and Dieback Diseases on Apple Trees in Canada.</title>
        <authorList>
            <person name="Ellouze W."/>
            <person name="Ilyukhin E."/>
            <person name="Sulman M."/>
            <person name="Ali S."/>
        </authorList>
    </citation>
    <scope>NUCLEOTIDE SEQUENCE [LARGE SCALE GENOMIC DNA]</scope>
    <source>
        <strain evidence="3 4">M45-28</strain>
    </source>
</reference>
<organism evidence="3 4">
    <name type="scientific">Diplodia intermedia</name>
    <dbReference type="NCBI Taxonomy" id="856260"/>
    <lineage>
        <taxon>Eukaryota</taxon>
        <taxon>Fungi</taxon>
        <taxon>Dikarya</taxon>
        <taxon>Ascomycota</taxon>
        <taxon>Pezizomycotina</taxon>
        <taxon>Dothideomycetes</taxon>
        <taxon>Dothideomycetes incertae sedis</taxon>
        <taxon>Botryosphaeriales</taxon>
        <taxon>Botryosphaeriaceae</taxon>
        <taxon>Diplodia</taxon>
    </lineage>
</organism>
<dbReference type="CDD" id="cd22997">
    <property type="entry name" value="GT_LH"/>
    <property type="match status" value="1"/>
</dbReference>
<keyword evidence="2" id="KW-1133">Transmembrane helix</keyword>
<dbReference type="PANTHER" id="PTHR36587">
    <property type="entry name" value="EXPRESSION SITE-ASSOCIATED GENE 3 (ESAG3)-LIKE PROTEIN"/>
    <property type="match status" value="1"/>
</dbReference>
<evidence type="ECO:0000256" key="2">
    <source>
        <dbReference type="SAM" id="Phobius"/>
    </source>
</evidence>
<keyword evidence="4" id="KW-1185">Reference proteome</keyword>
<feature type="compositionally biased region" description="Polar residues" evidence="1">
    <location>
        <begin position="406"/>
        <end position="418"/>
    </location>
</feature>
<keyword evidence="2" id="KW-0472">Membrane</keyword>
<feature type="compositionally biased region" description="Basic and acidic residues" evidence="1">
    <location>
        <begin position="53"/>
        <end position="66"/>
    </location>
</feature>
<feature type="region of interest" description="Disordered" evidence="1">
    <location>
        <begin position="634"/>
        <end position="710"/>
    </location>
</feature>
<evidence type="ECO:0008006" key="5">
    <source>
        <dbReference type="Google" id="ProtNLM"/>
    </source>
</evidence>
<comment type="caution">
    <text evidence="3">The sequence shown here is derived from an EMBL/GenBank/DDBJ whole genome shotgun (WGS) entry which is preliminary data.</text>
</comment>
<name>A0ABR3T9C1_9PEZI</name>
<dbReference type="InterPro" id="IPR036397">
    <property type="entry name" value="RNaseH_sf"/>
</dbReference>
<feature type="compositionally biased region" description="Low complexity" evidence="1">
    <location>
        <begin position="507"/>
        <end position="523"/>
    </location>
</feature>
<feature type="region of interest" description="Disordered" evidence="1">
    <location>
        <begin position="404"/>
        <end position="439"/>
    </location>
</feature>
<proteinExistence type="predicted"/>
<feature type="compositionally biased region" description="Gly residues" evidence="1">
    <location>
        <begin position="652"/>
        <end position="672"/>
    </location>
</feature>
<dbReference type="PANTHER" id="PTHR36587:SF2">
    <property type="entry name" value="EXPRESSION SITE-ASSOCIATED GENE 3 (ESAG3)-LIKE PROTEIN"/>
    <property type="match status" value="1"/>
</dbReference>
<dbReference type="Proteomes" id="UP001521184">
    <property type="component" value="Unassembled WGS sequence"/>
</dbReference>
<feature type="region of interest" description="Disordered" evidence="1">
    <location>
        <begin position="501"/>
        <end position="526"/>
    </location>
</feature>
<dbReference type="EMBL" id="JAKEKT020000107">
    <property type="protein sequence ID" value="KAL1635947.1"/>
    <property type="molecule type" value="Genomic_DNA"/>
</dbReference>
<dbReference type="Gene3D" id="3.30.420.10">
    <property type="entry name" value="Ribonuclease H-like superfamily/Ribonuclease H"/>
    <property type="match status" value="1"/>
</dbReference>
<keyword evidence="2" id="KW-0812">Transmembrane</keyword>
<evidence type="ECO:0000256" key="1">
    <source>
        <dbReference type="SAM" id="MobiDB-lite"/>
    </source>
</evidence>
<sequence length="990" mass="109724">MLFDERQQVPLAQRLLLVLKGRRGRTLVLGLFMAVLSIYLLFDYAAETSEETHTPSESWGHSKPDAAQDAAPADQDTEHHVLPTSTSSAPPPLKTKVGPTFHLLIPATDADSNFCRTVLSTMLLEYPPPTILGYSRGEESTITEVVHDHLQHTEAIKDEDLVLIVDGYRSWFQLPASVLVQQYQAVLEDVNERLRSKYGTVKALGGKRETRPLFRQTVLWAADEHCWPVLHGDVACSAVPESPFFWDQSPYANASEEASAYNPKFVNSGTVIGPAKDLRAIFKALMHRSATPYGHLDLQHTLQTLYSEQEQARELIRRYNLGMTGRMREWWYGLNPSEKPLRKTNITITPGKSYEFSMGLDYNSTLFQSMSPPHSFNGDIDFIKSDSQPRDSYDSAYATVNPKTGLRTSYSSNPSQKDPITLPEALLDQPSPYTLPEKDASSAAIPANINTGLTITPELDDLPPAKGAPWSKLSLAHNMRARSVPATLYFPSFASISSGGTRFARATNDNSSETTDSGDSGDSLQFRDPRDQLWSSMWFQPNSRALLRRYMRQSTVKAYEDEADDVGEEAAHERWWRSDQRGGRGGVWTETGEWLAWGDVCAGFEEEVFDDGKGVWLGEVGNAAGEAELVEVVGDDEEDEGETIPPAVMDRIGGGAFEGPTGGGDGSDGGLGKIVQPGPEPEVVDADGDLVKGEKGDNNLSGGEKTEKEDDLLDFVGEVWDEIKGAEKDQVESMDDVLRQIDEEMTESSDYALVPTYDALDMHLKVHIDLDHRGKTDNDESIDFALTGQPASVLTIYVDGSTHADVIGFAAVWKDPTAPVAEHWVHDKDSRIVPIQNNQQNVGDEAELSAIKLGLSNSLLWRPAGIDTVYVMSDSRRMLDRARKWVEGADPAAAGRYEPILVQMKHLAERLHGQGVAVTLRWLKSRSFVDGHDIADIWARMASGADPDISGQYHQRHHEMRRLVSDQVKWERENEDPMLADELAALERET</sequence>
<feature type="region of interest" description="Disordered" evidence="1">
    <location>
        <begin position="53"/>
        <end position="93"/>
    </location>
</feature>
<evidence type="ECO:0000313" key="3">
    <source>
        <dbReference type="EMBL" id="KAL1635947.1"/>
    </source>
</evidence>
<gene>
    <name evidence="3" type="ORF">SLS58_009998</name>
</gene>
<evidence type="ECO:0000313" key="4">
    <source>
        <dbReference type="Proteomes" id="UP001521184"/>
    </source>
</evidence>
<protein>
    <recommendedName>
        <fullName evidence="5">RNase H type-1 domain-containing protein</fullName>
    </recommendedName>
</protein>
<accession>A0ABR3T9C1</accession>
<feature type="transmembrane region" description="Helical" evidence="2">
    <location>
        <begin position="24"/>
        <end position="42"/>
    </location>
</feature>
<dbReference type="InterPro" id="IPR012337">
    <property type="entry name" value="RNaseH-like_sf"/>
</dbReference>
<dbReference type="SUPFAM" id="SSF53098">
    <property type="entry name" value="Ribonuclease H-like"/>
    <property type="match status" value="1"/>
</dbReference>